<reference evidence="2 3" key="1">
    <citation type="submission" date="2016-10" db="EMBL/GenBank/DDBJ databases">
        <authorList>
            <person name="Varghese N."/>
            <person name="Submissions S."/>
        </authorList>
    </citation>
    <scope>NUCLEOTIDE SEQUENCE [LARGE SCALE GENOMIC DNA]</scope>
    <source>
        <strain evidence="2 3">DSM 29073</strain>
    </source>
</reference>
<keyword evidence="1" id="KW-1133">Transmembrane helix</keyword>
<organism evidence="2 3">
    <name type="scientific">Parabacteroides chinchillae</name>
    <dbReference type="NCBI Taxonomy" id="871327"/>
    <lineage>
        <taxon>Bacteria</taxon>
        <taxon>Pseudomonadati</taxon>
        <taxon>Bacteroidota</taxon>
        <taxon>Bacteroidia</taxon>
        <taxon>Bacteroidales</taxon>
        <taxon>Tannerellaceae</taxon>
        <taxon>Parabacteroides</taxon>
    </lineage>
</organism>
<protein>
    <recommendedName>
        <fullName evidence="4">DUF3137 domain-containing protein</fullName>
    </recommendedName>
</protein>
<evidence type="ECO:0008006" key="4">
    <source>
        <dbReference type="Google" id="ProtNLM"/>
    </source>
</evidence>
<evidence type="ECO:0000256" key="1">
    <source>
        <dbReference type="SAM" id="Phobius"/>
    </source>
</evidence>
<dbReference type="InterPro" id="IPR021484">
    <property type="entry name" value="DUF3137"/>
</dbReference>
<dbReference type="Proteomes" id="UP000236725">
    <property type="component" value="Unassembled WGS sequence"/>
</dbReference>
<evidence type="ECO:0000313" key="2">
    <source>
        <dbReference type="EMBL" id="SEF76207.1"/>
    </source>
</evidence>
<comment type="caution">
    <text evidence="2">The sequence shown here is derived from an EMBL/GenBank/DDBJ whole genome shotgun (WGS) entry which is preliminary data.</text>
</comment>
<keyword evidence="3" id="KW-1185">Reference proteome</keyword>
<feature type="transmembrane region" description="Helical" evidence="1">
    <location>
        <begin position="27"/>
        <end position="45"/>
    </location>
</feature>
<proteinExistence type="predicted"/>
<dbReference type="EMBL" id="FNVS01000006">
    <property type="protein sequence ID" value="SEF76207.1"/>
    <property type="molecule type" value="Genomic_DNA"/>
</dbReference>
<sequence length="300" mass="34147">MNRLAPVIRELEETRIAQLTDAKKKSAVWGCCIILIAVIISLIATSAPGPGVFFGLLLTILATMIIFNSHSKRLSPKYKKELIGKLIEGIVENGRYEPDSGLSESEFNSTGLFNTPDRYKSEDLISGKIGKTPFCFAEVHAEEKHTTTNSKGQTTTTWVTLFKGFMFIADFNKDFAARTLVHRNSFLNFMMGNRVKLEDPVFEKHFDVFSTDQVEARYILSPAMMERMIKLDEQFDNDLLFSFYQSKVVIMVKCSRDHFESSILRPVNQTKTLQEEYNTIVSLVSIIEALDLNTRIWSKE</sequence>
<feature type="transmembrane region" description="Helical" evidence="1">
    <location>
        <begin position="51"/>
        <end position="70"/>
    </location>
</feature>
<accession>A0A8G2BVQ0</accession>
<keyword evidence="1" id="KW-0812">Transmembrane</keyword>
<dbReference type="Pfam" id="PF11335">
    <property type="entry name" value="DUF3137"/>
    <property type="match status" value="1"/>
</dbReference>
<evidence type="ECO:0000313" key="3">
    <source>
        <dbReference type="Proteomes" id="UP000236725"/>
    </source>
</evidence>
<keyword evidence="1" id="KW-0472">Membrane</keyword>
<dbReference type="AlphaFoldDB" id="A0A8G2BVQ0"/>
<gene>
    <name evidence="2" type="ORF">SAMN05444001_10694</name>
</gene>
<name>A0A8G2BVQ0_9BACT</name>